<evidence type="ECO:0000313" key="2">
    <source>
        <dbReference type="EMBL" id="WVZ88794.1"/>
    </source>
</evidence>
<dbReference type="Proteomes" id="UP001341281">
    <property type="component" value="Chromosome 08"/>
</dbReference>
<organism evidence="2 3">
    <name type="scientific">Paspalum notatum var. saurae</name>
    <dbReference type="NCBI Taxonomy" id="547442"/>
    <lineage>
        <taxon>Eukaryota</taxon>
        <taxon>Viridiplantae</taxon>
        <taxon>Streptophyta</taxon>
        <taxon>Embryophyta</taxon>
        <taxon>Tracheophyta</taxon>
        <taxon>Spermatophyta</taxon>
        <taxon>Magnoliopsida</taxon>
        <taxon>Liliopsida</taxon>
        <taxon>Poales</taxon>
        <taxon>Poaceae</taxon>
        <taxon>PACMAD clade</taxon>
        <taxon>Panicoideae</taxon>
        <taxon>Andropogonodae</taxon>
        <taxon>Paspaleae</taxon>
        <taxon>Paspalinae</taxon>
        <taxon>Paspalum</taxon>
    </lineage>
</organism>
<proteinExistence type="predicted"/>
<evidence type="ECO:0000313" key="3">
    <source>
        <dbReference type="Proteomes" id="UP001341281"/>
    </source>
</evidence>
<name>A0AAQ3UGM1_PASNO</name>
<keyword evidence="3" id="KW-1185">Reference proteome</keyword>
<gene>
    <name evidence="2" type="ORF">U9M48_035267</name>
</gene>
<evidence type="ECO:0000256" key="1">
    <source>
        <dbReference type="SAM" id="MobiDB-lite"/>
    </source>
</evidence>
<dbReference type="EMBL" id="CP144752">
    <property type="protein sequence ID" value="WVZ88794.1"/>
    <property type="molecule type" value="Genomic_DNA"/>
</dbReference>
<dbReference type="AlphaFoldDB" id="A0AAQ3UGM1"/>
<protein>
    <submittedName>
        <fullName evidence="2">Uncharacterized protein</fullName>
    </submittedName>
</protein>
<accession>A0AAQ3UGM1</accession>
<reference evidence="2 3" key="1">
    <citation type="submission" date="2024-02" db="EMBL/GenBank/DDBJ databases">
        <title>High-quality chromosome-scale genome assembly of Pensacola bahiagrass (Paspalum notatum Flugge var. saurae).</title>
        <authorList>
            <person name="Vega J.M."/>
            <person name="Podio M."/>
            <person name="Orjuela J."/>
            <person name="Siena L.A."/>
            <person name="Pessino S.C."/>
            <person name="Combes M.C."/>
            <person name="Mariac C."/>
            <person name="Albertini E."/>
            <person name="Pupilli F."/>
            <person name="Ortiz J.P.A."/>
            <person name="Leblanc O."/>
        </authorList>
    </citation>
    <scope>NUCLEOTIDE SEQUENCE [LARGE SCALE GENOMIC DNA]</scope>
    <source>
        <strain evidence="2">R1</strain>
        <tissue evidence="2">Leaf</tissue>
    </source>
</reference>
<sequence length="304" mass="32528">MGGKAVGRVPPPSAGIGTGRGPTRPPRALAGGRCCLCYSASPVVPWQTERMGGSTFQRNVLALTMGQVVANKDIKTSGKTQLLLHDMSPVIQSNMYRGRNLWPYDAMNSMAARMKLNSSFDRVYSLSKAHGIIPNVLLDPKCKRCTDLLDDWWSPRILPLLDVIVAKAPCSCRTRAISLVSVTTPVTLLHAEKDPSIGLRAYSGEASARRSAATSTSPSPPAPISTTSARLRRHDSRLEWCSYGPTKTTHRSSARICAAASSRPADAAGAATPITSCRRLMAAVVPAPQKSSASRGPAPMHRRT</sequence>
<feature type="region of interest" description="Disordered" evidence="1">
    <location>
        <begin position="208"/>
        <end position="231"/>
    </location>
</feature>
<feature type="region of interest" description="Disordered" evidence="1">
    <location>
        <begin position="1"/>
        <end position="25"/>
    </location>
</feature>